<protein>
    <submittedName>
        <fullName evidence="1">Protein amalgam-like isoform x2</fullName>
    </submittedName>
</protein>
<dbReference type="SUPFAM" id="SSF48726">
    <property type="entry name" value="Immunoglobulin"/>
    <property type="match status" value="1"/>
</dbReference>
<dbReference type="AlphaFoldDB" id="A0AAV3YY94"/>
<dbReference type="InterPro" id="IPR013783">
    <property type="entry name" value="Ig-like_fold"/>
</dbReference>
<keyword evidence="2" id="KW-1185">Reference proteome</keyword>
<evidence type="ECO:0000313" key="1">
    <source>
        <dbReference type="EMBL" id="GFN87340.1"/>
    </source>
</evidence>
<dbReference type="Gene3D" id="2.60.40.10">
    <property type="entry name" value="Immunoglobulins"/>
    <property type="match status" value="1"/>
</dbReference>
<evidence type="ECO:0000313" key="2">
    <source>
        <dbReference type="Proteomes" id="UP000735302"/>
    </source>
</evidence>
<accession>A0AAV3YY94</accession>
<sequence>MDIQRILADQRISVERPYTREWNLHIRKVKLSDSGKFMCIINTSPVQIRTIQLHVV</sequence>
<organism evidence="1 2">
    <name type="scientific">Plakobranchus ocellatus</name>
    <dbReference type="NCBI Taxonomy" id="259542"/>
    <lineage>
        <taxon>Eukaryota</taxon>
        <taxon>Metazoa</taxon>
        <taxon>Spiralia</taxon>
        <taxon>Lophotrochozoa</taxon>
        <taxon>Mollusca</taxon>
        <taxon>Gastropoda</taxon>
        <taxon>Heterobranchia</taxon>
        <taxon>Euthyneura</taxon>
        <taxon>Panpulmonata</taxon>
        <taxon>Sacoglossa</taxon>
        <taxon>Placobranchoidea</taxon>
        <taxon>Plakobranchidae</taxon>
        <taxon>Plakobranchus</taxon>
    </lineage>
</organism>
<dbReference type="Proteomes" id="UP000735302">
    <property type="component" value="Unassembled WGS sequence"/>
</dbReference>
<proteinExistence type="predicted"/>
<reference evidence="1 2" key="1">
    <citation type="journal article" date="2021" name="Elife">
        <title>Chloroplast acquisition without the gene transfer in kleptoplastic sea slugs, Plakobranchus ocellatus.</title>
        <authorList>
            <person name="Maeda T."/>
            <person name="Takahashi S."/>
            <person name="Yoshida T."/>
            <person name="Shimamura S."/>
            <person name="Takaki Y."/>
            <person name="Nagai Y."/>
            <person name="Toyoda A."/>
            <person name="Suzuki Y."/>
            <person name="Arimoto A."/>
            <person name="Ishii H."/>
            <person name="Satoh N."/>
            <person name="Nishiyama T."/>
            <person name="Hasebe M."/>
            <person name="Maruyama T."/>
            <person name="Minagawa J."/>
            <person name="Obokata J."/>
            <person name="Shigenobu S."/>
        </authorList>
    </citation>
    <scope>NUCLEOTIDE SEQUENCE [LARGE SCALE GENOMIC DNA]</scope>
</reference>
<feature type="non-terminal residue" evidence="1">
    <location>
        <position position="56"/>
    </location>
</feature>
<name>A0AAV3YY94_9GAST</name>
<comment type="caution">
    <text evidence="1">The sequence shown here is derived from an EMBL/GenBank/DDBJ whole genome shotgun (WGS) entry which is preliminary data.</text>
</comment>
<dbReference type="InterPro" id="IPR036179">
    <property type="entry name" value="Ig-like_dom_sf"/>
</dbReference>
<gene>
    <name evidence="1" type="ORF">PoB_001384600</name>
</gene>
<dbReference type="EMBL" id="BLXT01001705">
    <property type="protein sequence ID" value="GFN87340.1"/>
    <property type="molecule type" value="Genomic_DNA"/>
</dbReference>